<feature type="region of interest" description="Disordered" evidence="1">
    <location>
        <begin position="1"/>
        <end position="23"/>
    </location>
</feature>
<comment type="caution">
    <text evidence="3">The sequence shown here is derived from an EMBL/GenBank/DDBJ whole genome shotgun (WGS) entry which is preliminary data.</text>
</comment>
<dbReference type="Pfam" id="PF10092">
    <property type="entry name" value="DUF2330"/>
    <property type="match status" value="1"/>
</dbReference>
<evidence type="ECO:0000313" key="3">
    <source>
        <dbReference type="EMBL" id="GEB58877.1"/>
    </source>
</evidence>
<gene>
    <name evidence="3" type="ORF">SGA01_44820</name>
</gene>
<evidence type="ECO:0000256" key="2">
    <source>
        <dbReference type="SAM" id="Phobius"/>
    </source>
</evidence>
<organism evidence="3 4">
    <name type="scientific">Streptomyces gardneri</name>
    <dbReference type="NCBI Taxonomy" id="66892"/>
    <lineage>
        <taxon>Bacteria</taxon>
        <taxon>Bacillati</taxon>
        <taxon>Actinomycetota</taxon>
        <taxon>Actinomycetes</taxon>
        <taxon>Kitasatosporales</taxon>
        <taxon>Streptomycetaceae</taxon>
        <taxon>Streptomyces</taxon>
    </lineage>
</organism>
<dbReference type="EMBL" id="BJMN01000029">
    <property type="protein sequence ID" value="GEB58877.1"/>
    <property type="molecule type" value="Genomic_DNA"/>
</dbReference>
<sequence>MSGRNRNGTGRVRPHMRGTQRSNPATRILTTLIALLALQLGSLVAPAYACGCGAMIPDSSERIGVDREESAVRWDGRTETVVMRFNVHGNARRAAWIMPVPSRAEVDLGDPALFDALESLTAPEERDRYYFWPREGDWPFDTSYGDGAGAAAPGAAPGVGVVGRERLGPFDVARLTATDPDALGDWLHANGFELPERLPGALQPYVDRKWEYVAVRLAPQEKGASLSGKLSPLRITFASPELVYPMRLSRLARTPQTLGLYVLADHRMEPRSPIGGDRPEVTFAGRIAGDENAALARLTGGAPVHLTALEQKFPHPDRIDDDHHLRTVADTPYREVVYTDRLLTIGDDIPAWLVTVGGGALLATAATLLAVRASRRRSHPTPGVRSTA</sequence>
<protein>
    <recommendedName>
        <fullName evidence="5">DUF2330 domain-containing protein</fullName>
    </recommendedName>
</protein>
<name>A0A4Y3RQ19_9ACTN</name>
<keyword evidence="2" id="KW-0472">Membrane</keyword>
<accession>A0A4Y3RQ19</accession>
<keyword evidence="4" id="KW-1185">Reference proteome</keyword>
<evidence type="ECO:0008006" key="5">
    <source>
        <dbReference type="Google" id="ProtNLM"/>
    </source>
</evidence>
<keyword evidence="2" id="KW-0812">Transmembrane</keyword>
<feature type="transmembrane region" description="Helical" evidence="2">
    <location>
        <begin position="349"/>
        <end position="371"/>
    </location>
</feature>
<evidence type="ECO:0000256" key="1">
    <source>
        <dbReference type="SAM" id="MobiDB-lite"/>
    </source>
</evidence>
<evidence type="ECO:0000313" key="4">
    <source>
        <dbReference type="Proteomes" id="UP000315226"/>
    </source>
</evidence>
<proteinExistence type="predicted"/>
<keyword evidence="2" id="KW-1133">Transmembrane helix</keyword>
<dbReference type="InterPro" id="IPR019283">
    <property type="entry name" value="DUF2330"/>
</dbReference>
<dbReference type="Proteomes" id="UP000315226">
    <property type="component" value="Unassembled WGS sequence"/>
</dbReference>
<reference evidence="3 4" key="1">
    <citation type="submission" date="2019-06" db="EMBL/GenBank/DDBJ databases">
        <title>Whole genome shotgun sequence of Streptomyces gardneri NBRC 12865.</title>
        <authorList>
            <person name="Hosoyama A."/>
            <person name="Uohara A."/>
            <person name="Ohji S."/>
            <person name="Ichikawa N."/>
        </authorList>
    </citation>
    <scope>NUCLEOTIDE SEQUENCE [LARGE SCALE GENOMIC DNA]</scope>
    <source>
        <strain evidence="3 4">NBRC 12865</strain>
    </source>
</reference>
<dbReference type="AlphaFoldDB" id="A0A4Y3RQ19"/>